<evidence type="ECO:0000313" key="2">
    <source>
        <dbReference type="EMBL" id="OGE50496.1"/>
    </source>
</evidence>
<accession>A0A1F5LBQ4</accession>
<keyword evidence="1" id="KW-1133">Transmembrane helix</keyword>
<keyword evidence="3" id="KW-1185">Reference proteome</keyword>
<dbReference type="AlphaFoldDB" id="A0A1F5LBQ4"/>
<dbReference type="OrthoDB" id="4357253at2759"/>
<proteinExistence type="predicted"/>
<feature type="transmembrane region" description="Helical" evidence="1">
    <location>
        <begin position="126"/>
        <end position="144"/>
    </location>
</feature>
<reference evidence="2 3" key="1">
    <citation type="journal article" date="2016" name="Sci. Rep.">
        <title>Penicillium arizonense, a new, genome sequenced fungal species, reveals a high chemical diversity in secreted metabolites.</title>
        <authorList>
            <person name="Grijseels S."/>
            <person name="Nielsen J.C."/>
            <person name="Randelovic M."/>
            <person name="Nielsen J."/>
            <person name="Nielsen K.F."/>
            <person name="Workman M."/>
            <person name="Frisvad J.C."/>
        </authorList>
    </citation>
    <scope>NUCLEOTIDE SEQUENCE [LARGE SCALE GENOMIC DNA]</scope>
    <source>
        <strain evidence="2 3">CBS 141311</strain>
    </source>
</reference>
<dbReference type="Proteomes" id="UP000177622">
    <property type="component" value="Unassembled WGS sequence"/>
</dbReference>
<evidence type="ECO:0000313" key="3">
    <source>
        <dbReference type="Proteomes" id="UP000177622"/>
    </source>
</evidence>
<name>A0A1F5LBQ4_PENAI</name>
<comment type="caution">
    <text evidence="2">The sequence shown here is derived from an EMBL/GenBank/DDBJ whole genome shotgun (WGS) entry which is preliminary data.</text>
</comment>
<feature type="transmembrane region" description="Helical" evidence="1">
    <location>
        <begin position="165"/>
        <end position="185"/>
    </location>
</feature>
<dbReference type="GeneID" id="34578749"/>
<keyword evidence="1" id="KW-0472">Membrane</keyword>
<dbReference type="STRING" id="1835702.A0A1F5LBQ4"/>
<evidence type="ECO:0000256" key="1">
    <source>
        <dbReference type="SAM" id="Phobius"/>
    </source>
</evidence>
<gene>
    <name evidence="2" type="ORF">PENARI_c016G03867</name>
</gene>
<dbReference type="RefSeq" id="XP_022485944.1">
    <property type="nucleotide sequence ID" value="XM_022634015.1"/>
</dbReference>
<protein>
    <submittedName>
        <fullName evidence="2">Uncharacterized protein</fullName>
    </submittedName>
</protein>
<keyword evidence="1" id="KW-0812">Transmembrane</keyword>
<dbReference type="EMBL" id="LXJU01000016">
    <property type="protein sequence ID" value="OGE50496.1"/>
    <property type="molecule type" value="Genomic_DNA"/>
</dbReference>
<organism evidence="2 3">
    <name type="scientific">Penicillium arizonense</name>
    <dbReference type="NCBI Taxonomy" id="1835702"/>
    <lineage>
        <taxon>Eukaryota</taxon>
        <taxon>Fungi</taxon>
        <taxon>Dikarya</taxon>
        <taxon>Ascomycota</taxon>
        <taxon>Pezizomycotina</taxon>
        <taxon>Eurotiomycetes</taxon>
        <taxon>Eurotiomycetidae</taxon>
        <taxon>Eurotiales</taxon>
        <taxon>Aspergillaceae</taxon>
        <taxon>Penicillium</taxon>
    </lineage>
</organism>
<sequence length="187" mass="21186">MATYRWSVVWKNMIQNLPWALAPALTFVVYAAQGKELKATKAFSMEQMPDADRTYFLSDGRLGQEEPCVVNVYQEIRSDAVEAEESKEFPELAIEDKAALISKANKIHDLRRAAGDSAVYAYYLRYVGWTNAAIFVFFGTMNVFSNTCSQICLKRWADRGGGQKALYVSVYFFLAFFNTVSNGGYVW</sequence>